<dbReference type="NCBIfam" id="TIGR02243">
    <property type="entry name" value="putative baseplate assembly protein"/>
    <property type="match status" value="1"/>
</dbReference>
<dbReference type="RefSeq" id="WP_090941681.1">
    <property type="nucleotide sequence ID" value="NZ_FNDJ01000019.1"/>
</dbReference>
<gene>
    <name evidence="1" type="ORF">SAMN05421869_11952</name>
</gene>
<dbReference type="EMBL" id="FNDJ01000019">
    <property type="protein sequence ID" value="SDK80913.1"/>
    <property type="molecule type" value="Genomic_DNA"/>
</dbReference>
<dbReference type="AlphaFoldDB" id="A0A1G9EXV1"/>
<dbReference type="Proteomes" id="UP000199202">
    <property type="component" value="Unassembled WGS sequence"/>
</dbReference>
<proteinExistence type="predicted"/>
<dbReference type="STRING" id="633440.SAMN05421869_11952"/>
<evidence type="ECO:0000313" key="1">
    <source>
        <dbReference type="EMBL" id="SDK80913.1"/>
    </source>
</evidence>
<sequence>MPFPLPRLDDRRWRDLVDEARSLIPYRAPGWTDHNVSDPGITLAELFAWVAEMDLFQLDQISDRLRQTMLSLVGLRRRPAVPATVTLALSGDGVVVPATTELAGPHGLLFRTLEPVLATGVRLTSVEAAGGKVTTGSPFTPFTRPGEALVLGFSEPLPPGTALAITAEGTEVVTRWEGHLRGRWRSLEVEDGTLGLSRSGSVRFRTPGAALIRCAYVGGDLDAPPVVRELAVNGVRAEQATPIGTLTWPIAPGAVITGTVRPGTTIHAEIRLDGSGAITHLETGRPGTPGLFVLDRSPAHLTVEACLLGRGDDAPGQRHRLPAAPVAAEIWTLEPGWRRWRLRDDLGGSGPADAHAVLDPLTGLLSFGDGERGRVPPRGAPIVALARRTGGAAGNRAEEFALADTPHNRALGVTGVRVAHVSPAAGGADAESVADTWGRAEGLLDRATRAITLADCEELAAATPGVRLARVTALAGVHPALPGVPAPGVITVVLVPYLPAGRPVPSPRLLRAVARHLCRHRPLGSRFELTGPVYTEVSVRARLRVIPAADPAAVRQDVLRALDAWLDPLTWPLGRDVHRTEALAVLDQVPGVDRVSGVELLAGGEPACGDLRVGPLGLVTAGEHTIEVERACD</sequence>
<reference evidence="1 2" key="1">
    <citation type="submission" date="2016-10" db="EMBL/GenBank/DDBJ databases">
        <authorList>
            <person name="de Groot N.N."/>
        </authorList>
    </citation>
    <scope>NUCLEOTIDE SEQUENCE [LARGE SCALE GENOMIC DNA]</scope>
    <source>
        <strain evidence="1 2">CGMCC 4.6533</strain>
    </source>
</reference>
<evidence type="ECO:0000313" key="2">
    <source>
        <dbReference type="Proteomes" id="UP000199202"/>
    </source>
</evidence>
<keyword evidence="2" id="KW-1185">Reference proteome</keyword>
<name>A0A1G9EXV1_9ACTN</name>
<protein>
    <submittedName>
        <fullName evidence="1">Putative baseplate assembly protein</fullName>
    </submittedName>
</protein>
<organism evidence="1 2">
    <name type="scientific">Nonomuraea jiangxiensis</name>
    <dbReference type="NCBI Taxonomy" id="633440"/>
    <lineage>
        <taxon>Bacteria</taxon>
        <taxon>Bacillati</taxon>
        <taxon>Actinomycetota</taxon>
        <taxon>Actinomycetes</taxon>
        <taxon>Streptosporangiales</taxon>
        <taxon>Streptosporangiaceae</taxon>
        <taxon>Nonomuraea</taxon>
    </lineage>
</organism>
<dbReference type="InterPro" id="IPR011749">
    <property type="entry name" value="CHP02243"/>
</dbReference>
<accession>A0A1G9EXV1</accession>
<dbReference type="OrthoDB" id="9027184at2"/>